<dbReference type="CDD" id="cd01335">
    <property type="entry name" value="Radical_SAM"/>
    <property type="match status" value="1"/>
</dbReference>
<dbReference type="InterPro" id="IPR051198">
    <property type="entry name" value="BchE-like"/>
</dbReference>
<name>A0A2M6WHZ7_9BACT</name>
<dbReference type="PANTHER" id="PTHR43409:SF16">
    <property type="entry name" value="SLR0320 PROTEIN"/>
    <property type="match status" value="1"/>
</dbReference>
<dbReference type="SUPFAM" id="SSF102114">
    <property type="entry name" value="Radical SAM enzymes"/>
    <property type="match status" value="1"/>
</dbReference>
<dbReference type="Gene3D" id="3.20.20.70">
    <property type="entry name" value="Aldolase class I"/>
    <property type="match status" value="1"/>
</dbReference>
<dbReference type="SFLD" id="SFLDS00029">
    <property type="entry name" value="Radical_SAM"/>
    <property type="match status" value="1"/>
</dbReference>
<dbReference type="PROSITE" id="PS51332">
    <property type="entry name" value="B12_BINDING"/>
    <property type="match status" value="1"/>
</dbReference>
<dbReference type="GO" id="GO:0003824">
    <property type="term" value="F:catalytic activity"/>
    <property type="evidence" value="ECO:0007669"/>
    <property type="project" value="InterPro"/>
</dbReference>
<dbReference type="PROSITE" id="PS51918">
    <property type="entry name" value="RADICAL_SAM"/>
    <property type="match status" value="1"/>
</dbReference>
<dbReference type="SFLD" id="SFLDG01123">
    <property type="entry name" value="methyltransferase_(Class_B)"/>
    <property type="match status" value="1"/>
</dbReference>
<comment type="caution">
    <text evidence="8">The sequence shown here is derived from an EMBL/GenBank/DDBJ whole genome shotgun (WGS) entry which is preliminary data.</text>
</comment>
<proteinExistence type="predicted"/>
<keyword evidence="4" id="KW-0408">Iron</keyword>
<dbReference type="Pfam" id="PF02310">
    <property type="entry name" value="B12-binding"/>
    <property type="match status" value="1"/>
</dbReference>
<evidence type="ECO:0000313" key="8">
    <source>
        <dbReference type="EMBL" id="PIT92423.1"/>
    </source>
</evidence>
<evidence type="ECO:0000256" key="4">
    <source>
        <dbReference type="ARBA" id="ARBA00023004"/>
    </source>
</evidence>
<evidence type="ECO:0000256" key="3">
    <source>
        <dbReference type="ARBA" id="ARBA00022723"/>
    </source>
</evidence>
<feature type="domain" description="Radical SAM core" evidence="7">
    <location>
        <begin position="189"/>
        <end position="416"/>
    </location>
</feature>
<keyword evidence="5" id="KW-0411">Iron-sulfur</keyword>
<dbReference type="EMBL" id="PFBA01000023">
    <property type="protein sequence ID" value="PIT92423.1"/>
    <property type="molecule type" value="Genomic_DNA"/>
</dbReference>
<feature type="domain" description="B12-binding" evidence="6">
    <location>
        <begin position="1"/>
        <end position="155"/>
    </location>
</feature>
<keyword evidence="3" id="KW-0479">Metal-binding</keyword>
<evidence type="ECO:0000256" key="1">
    <source>
        <dbReference type="ARBA" id="ARBA00001966"/>
    </source>
</evidence>
<organism evidence="8 9">
    <name type="scientific">Candidatus Harrisonbacteria bacterium CG10_big_fil_rev_8_21_14_0_10_42_17</name>
    <dbReference type="NCBI Taxonomy" id="1974584"/>
    <lineage>
        <taxon>Bacteria</taxon>
        <taxon>Candidatus Harrisoniibacteriota</taxon>
    </lineage>
</organism>
<dbReference type="Pfam" id="PF04055">
    <property type="entry name" value="Radical_SAM"/>
    <property type="match status" value="1"/>
</dbReference>
<evidence type="ECO:0000256" key="5">
    <source>
        <dbReference type="ARBA" id="ARBA00023014"/>
    </source>
</evidence>
<evidence type="ECO:0000259" key="6">
    <source>
        <dbReference type="PROSITE" id="PS51332"/>
    </source>
</evidence>
<dbReference type="AlphaFoldDB" id="A0A2M6WHZ7"/>
<reference evidence="9" key="1">
    <citation type="submission" date="2017-09" db="EMBL/GenBank/DDBJ databases">
        <title>Depth-based differentiation of microbial function through sediment-hosted aquifers and enrichment of novel symbionts in the deep terrestrial subsurface.</title>
        <authorList>
            <person name="Probst A.J."/>
            <person name="Ladd B."/>
            <person name="Jarett J.K."/>
            <person name="Geller-Mcgrath D.E."/>
            <person name="Sieber C.M.K."/>
            <person name="Emerson J.B."/>
            <person name="Anantharaman K."/>
            <person name="Thomas B.C."/>
            <person name="Malmstrom R."/>
            <person name="Stieglmeier M."/>
            <person name="Klingl A."/>
            <person name="Woyke T."/>
            <person name="Ryan C.M."/>
            <person name="Banfield J.F."/>
        </authorList>
    </citation>
    <scope>NUCLEOTIDE SEQUENCE [LARGE SCALE GENOMIC DNA]</scope>
</reference>
<dbReference type="Proteomes" id="UP000228635">
    <property type="component" value="Unassembled WGS sequence"/>
</dbReference>
<dbReference type="PANTHER" id="PTHR43409">
    <property type="entry name" value="ANAEROBIC MAGNESIUM-PROTOPORPHYRIN IX MONOMETHYL ESTER CYCLASE-RELATED"/>
    <property type="match status" value="1"/>
</dbReference>
<dbReference type="InterPro" id="IPR034466">
    <property type="entry name" value="Methyltransferase_Class_B"/>
</dbReference>
<dbReference type="GO" id="GO:0031419">
    <property type="term" value="F:cobalamin binding"/>
    <property type="evidence" value="ECO:0007669"/>
    <property type="project" value="InterPro"/>
</dbReference>
<dbReference type="InterPro" id="IPR006158">
    <property type="entry name" value="Cobalamin-bd"/>
</dbReference>
<sequence>MRIGLVTPPSLFLSDERTFMHLGVLKVAAALEQHHPVDVIDLSGFQNPDTALLDILREMRPDVVGFTATTPQMPSVAKLLSVVGEEFPHIRTILGGPHATLINASSKIEQRAGIRSRATRALDQLFTLTDVIVAGDGEDAIFDAFEDDPPRLIDADDRTSTLFLSNRRLTKLPLPARHLVNVPSYRYQIDGVPALSMIAQLGCPFECGFCGGRNSPFLRKIRLRPTEHILHEMRHIYETYGIRGIMFYDDELNVNPKFADLLEGIITLAKELGIEWRLRGFLKAELLSRHKDADRIASLMYEAGFREVLCGFESAHPLILESINKKATLDDNTRFVEIVRRNGLRIKALMSIGHPGESLETVHATRDWIREIHPESFDISRITAYPGSPYFDNAVETETGVWTHIAPNGCRFHSPETDFTRDYLFYKGDRGVRDGLKTIFAWTDDLTARDLGHLAHEIEAELRQDLGQPFQTDAPTVLYDHSMGQGFPDTILRSTNPKV</sequence>
<dbReference type="GO" id="GO:0005829">
    <property type="term" value="C:cytosol"/>
    <property type="evidence" value="ECO:0007669"/>
    <property type="project" value="TreeGrafter"/>
</dbReference>
<dbReference type="SFLD" id="SFLDG01082">
    <property type="entry name" value="B12-binding_domain_containing"/>
    <property type="match status" value="1"/>
</dbReference>
<gene>
    <name evidence="8" type="ORF">COU08_02410</name>
</gene>
<evidence type="ECO:0000256" key="2">
    <source>
        <dbReference type="ARBA" id="ARBA00022691"/>
    </source>
</evidence>
<dbReference type="InterPro" id="IPR007197">
    <property type="entry name" value="rSAM"/>
</dbReference>
<keyword evidence="2" id="KW-0949">S-adenosyl-L-methionine</keyword>
<dbReference type="InterPro" id="IPR013785">
    <property type="entry name" value="Aldolase_TIM"/>
</dbReference>
<dbReference type="Gene3D" id="3.40.50.280">
    <property type="entry name" value="Cobalamin-binding domain"/>
    <property type="match status" value="1"/>
</dbReference>
<dbReference type="InterPro" id="IPR058240">
    <property type="entry name" value="rSAM_sf"/>
</dbReference>
<dbReference type="GO" id="GO:0051539">
    <property type="term" value="F:4 iron, 4 sulfur cluster binding"/>
    <property type="evidence" value="ECO:0007669"/>
    <property type="project" value="UniProtKB-KW"/>
</dbReference>
<comment type="cofactor">
    <cofactor evidence="1">
        <name>[4Fe-4S] cluster</name>
        <dbReference type="ChEBI" id="CHEBI:49883"/>
    </cofactor>
</comment>
<dbReference type="SMART" id="SM00729">
    <property type="entry name" value="Elp3"/>
    <property type="match status" value="1"/>
</dbReference>
<protein>
    <submittedName>
        <fullName evidence="8">Uncharacterized protein</fullName>
    </submittedName>
</protein>
<evidence type="ECO:0000259" key="7">
    <source>
        <dbReference type="PROSITE" id="PS51918"/>
    </source>
</evidence>
<accession>A0A2M6WHZ7</accession>
<dbReference type="InterPro" id="IPR006638">
    <property type="entry name" value="Elp3/MiaA/NifB-like_rSAM"/>
</dbReference>
<dbReference type="GO" id="GO:0046872">
    <property type="term" value="F:metal ion binding"/>
    <property type="evidence" value="ECO:0007669"/>
    <property type="project" value="UniProtKB-KW"/>
</dbReference>
<evidence type="ECO:0000313" key="9">
    <source>
        <dbReference type="Proteomes" id="UP000228635"/>
    </source>
</evidence>